<keyword evidence="1" id="KW-1133">Transmembrane helix</keyword>
<dbReference type="EMBL" id="BBLG01000013">
    <property type="protein sequence ID" value="GAK77852.1"/>
    <property type="molecule type" value="Genomic_DNA"/>
</dbReference>
<gene>
    <name evidence="2" type="ORF">JCM19296_3461</name>
</gene>
<feature type="transmembrane region" description="Helical" evidence="1">
    <location>
        <begin position="35"/>
        <end position="55"/>
    </location>
</feature>
<accession>A0A081DG06</accession>
<keyword evidence="1" id="KW-0812">Transmembrane</keyword>
<evidence type="ECO:0000313" key="3">
    <source>
        <dbReference type="Proteomes" id="UP000028980"/>
    </source>
</evidence>
<protein>
    <submittedName>
        <fullName evidence="2">Uncharacterized protein</fullName>
    </submittedName>
</protein>
<organism evidence="2 3">
    <name type="scientific">Nonlabens ulvanivorans</name>
    <name type="common">Persicivirga ulvanivorans</name>
    <dbReference type="NCBI Taxonomy" id="906888"/>
    <lineage>
        <taxon>Bacteria</taxon>
        <taxon>Pseudomonadati</taxon>
        <taxon>Bacteroidota</taxon>
        <taxon>Flavobacteriia</taxon>
        <taxon>Flavobacteriales</taxon>
        <taxon>Flavobacteriaceae</taxon>
        <taxon>Nonlabens</taxon>
    </lineage>
</organism>
<keyword evidence="1" id="KW-0472">Membrane</keyword>
<evidence type="ECO:0000313" key="2">
    <source>
        <dbReference type="EMBL" id="GAK77852.1"/>
    </source>
</evidence>
<name>A0A081DG06_NONUL</name>
<comment type="caution">
    <text evidence="2">The sequence shown here is derived from an EMBL/GenBank/DDBJ whole genome shotgun (WGS) entry which is preliminary data.</text>
</comment>
<dbReference type="AlphaFoldDB" id="A0A081DG06"/>
<evidence type="ECO:0000256" key="1">
    <source>
        <dbReference type="SAM" id="Phobius"/>
    </source>
</evidence>
<dbReference type="Proteomes" id="UP000028980">
    <property type="component" value="Unassembled WGS sequence"/>
</dbReference>
<proteinExistence type="predicted"/>
<reference evidence="2 3" key="1">
    <citation type="journal article" date="2014" name="Genome Announc.">
        <title>Draft Genome Sequences of Marine Flavobacterium Nonlabens Strains NR17, NR24, NR27, NR32, NR33, and Ara13.</title>
        <authorList>
            <person name="Nakanishi M."/>
            <person name="Meirelles P."/>
            <person name="Suzuki R."/>
            <person name="Takatani N."/>
            <person name="Mino S."/>
            <person name="Suda W."/>
            <person name="Oshima K."/>
            <person name="Hattori M."/>
            <person name="Ohkuma M."/>
            <person name="Hosokawa M."/>
            <person name="Miyashita K."/>
            <person name="Thompson F.L."/>
            <person name="Niwa A."/>
            <person name="Sawabe T."/>
            <person name="Sawabe T."/>
        </authorList>
    </citation>
    <scope>NUCLEOTIDE SEQUENCE [LARGE SCALE GENOMIC DNA]</scope>
    <source>
        <strain evidence="3">JCM19296</strain>
    </source>
</reference>
<sequence>MKKVILLIIILSIALGTLFYFSRISFQIDAFNFKVWASELLFYLVVGAISGFISLRHGKRWSRKKDESQ</sequence>